<dbReference type="EMBL" id="CABIJS010000701">
    <property type="protein sequence ID" value="VUZ56252.1"/>
    <property type="molecule type" value="Genomic_DNA"/>
</dbReference>
<gene>
    <name evidence="3" type="ORF">WMSIL1_LOCUS13939</name>
</gene>
<keyword evidence="2" id="KW-0472">Membrane</keyword>
<keyword evidence="2" id="KW-0812">Transmembrane</keyword>
<evidence type="ECO:0000313" key="4">
    <source>
        <dbReference type="Proteomes" id="UP000321570"/>
    </source>
</evidence>
<protein>
    <submittedName>
        <fullName evidence="3">Uncharacterized protein</fullName>
    </submittedName>
</protein>
<sequence length="91" mass="9901">MRHTSARRRQLQSSKPPLPTLNQNDLKAAQICPGSDTLPSVTTTAVTSPVETQTPPTPAHQFDPALYLRVLIFSVLLIFLQVLSVLLAPPS</sequence>
<feature type="region of interest" description="Disordered" evidence="1">
    <location>
        <begin position="1"/>
        <end position="26"/>
    </location>
</feature>
<accession>A0A564ZA24</accession>
<keyword evidence="2" id="KW-1133">Transmembrane helix</keyword>
<feature type="transmembrane region" description="Helical" evidence="2">
    <location>
        <begin position="66"/>
        <end position="88"/>
    </location>
</feature>
<feature type="compositionally biased region" description="Polar residues" evidence="1">
    <location>
        <begin position="11"/>
        <end position="25"/>
    </location>
</feature>
<evidence type="ECO:0000313" key="3">
    <source>
        <dbReference type="EMBL" id="VUZ56252.1"/>
    </source>
</evidence>
<keyword evidence="4" id="KW-1185">Reference proteome</keyword>
<feature type="compositionally biased region" description="Low complexity" evidence="1">
    <location>
        <begin position="40"/>
        <end position="54"/>
    </location>
</feature>
<evidence type="ECO:0000256" key="2">
    <source>
        <dbReference type="SAM" id="Phobius"/>
    </source>
</evidence>
<dbReference type="AlphaFoldDB" id="A0A564ZA24"/>
<reference evidence="3 4" key="1">
    <citation type="submission" date="2019-07" db="EMBL/GenBank/DDBJ databases">
        <authorList>
            <person name="Jastrzebski P J."/>
            <person name="Paukszto L."/>
            <person name="Jastrzebski P J."/>
        </authorList>
    </citation>
    <scope>NUCLEOTIDE SEQUENCE [LARGE SCALE GENOMIC DNA]</scope>
    <source>
        <strain evidence="3 4">WMS-il1</strain>
    </source>
</reference>
<dbReference type="Proteomes" id="UP000321570">
    <property type="component" value="Unassembled WGS sequence"/>
</dbReference>
<organism evidence="3 4">
    <name type="scientific">Hymenolepis diminuta</name>
    <name type="common">Rat tapeworm</name>
    <dbReference type="NCBI Taxonomy" id="6216"/>
    <lineage>
        <taxon>Eukaryota</taxon>
        <taxon>Metazoa</taxon>
        <taxon>Spiralia</taxon>
        <taxon>Lophotrochozoa</taxon>
        <taxon>Platyhelminthes</taxon>
        <taxon>Cestoda</taxon>
        <taxon>Eucestoda</taxon>
        <taxon>Cyclophyllidea</taxon>
        <taxon>Hymenolepididae</taxon>
        <taxon>Hymenolepis</taxon>
    </lineage>
</organism>
<evidence type="ECO:0000256" key="1">
    <source>
        <dbReference type="SAM" id="MobiDB-lite"/>
    </source>
</evidence>
<feature type="compositionally biased region" description="Basic residues" evidence="1">
    <location>
        <begin position="1"/>
        <end position="10"/>
    </location>
</feature>
<proteinExistence type="predicted"/>
<name>A0A564ZA24_HYMDI</name>
<feature type="region of interest" description="Disordered" evidence="1">
    <location>
        <begin position="40"/>
        <end position="59"/>
    </location>
</feature>